<dbReference type="InterPro" id="IPR023631">
    <property type="entry name" value="Amidase_dom"/>
</dbReference>
<dbReference type="Pfam" id="PF01425">
    <property type="entry name" value="Amidase"/>
    <property type="match status" value="1"/>
</dbReference>
<dbReference type="Proteomes" id="UP001174997">
    <property type="component" value="Unassembled WGS sequence"/>
</dbReference>
<evidence type="ECO:0000313" key="3">
    <source>
        <dbReference type="Proteomes" id="UP001174997"/>
    </source>
</evidence>
<proteinExistence type="predicted"/>
<dbReference type="PANTHER" id="PTHR46310:SF7">
    <property type="entry name" value="AMIDASE 1"/>
    <property type="match status" value="1"/>
</dbReference>
<reference evidence="2" key="1">
    <citation type="submission" date="2023-06" db="EMBL/GenBank/DDBJ databases">
        <title>Genome-scale phylogeny and comparative genomics of the fungal order Sordariales.</title>
        <authorList>
            <consortium name="Lawrence Berkeley National Laboratory"/>
            <person name="Hensen N."/>
            <person name="Bonometti L."/>
            <person name="Westerberg I."/>
            <person name="Brannstrom I.O."/>
            <person name="Guillou S."/>
            <person name="Cros-Aarteil S."/>
            <person name="Calhoun S."/>
            <person name="Haridas S."/>
            <person name="Kuo A."/>
            <person name="Mondo S."/>
            <person name="Pangilinan J."/>
            <person name="Riley R."/>
            <person name="Labutti K."/>
            <person name="Andreopoulos B."/>
            <person name="Lipzen A."/>
            <person name="Chen C."/>
            <person name="Yanf M."/>
            <person name="Daum C."/>
            <person name="Ng V."/>
            <person name="Clum A."/>
            <person name="Steindorff A."/>
            <person name="Ohm R."/>
            <person name="Martin F."/>
            <person name="Silar P."/>
            <person name="Natvig D."/>
            <person name="Lalanne C."/>
            <person name="Gautier V."/>
            <person name="Ament-Velasquez S.L."/>
            <person name="Kruys A."/>
            <person name="Hutchinson M.I."/>
            <person name="Powell A.J."/>
            <person name="Barry K."/>
            <person name="Miller A.N."/>
            <person name="Grigoriev I.V."/>
            <person name="Debuchy R."/>
            <person name="Gladieux P."/>
            <person name="Thoren M.H."/>
            <person name="Johannesson H."/>
        </authorList>
    </citation>
    <scope>NUCLEOTIDE SEQUENCE</scope>
    <source>
        <strain evidence="2">CBS 307.81</strain>
    </source>
</reference>
<accession>A0AA39ZBE5</accession>
<keyword evidence="3" id="KW-1185">Reference proteome</keyword>
<dbReference type="InterPro" id="IPR036928">
    <property type="entry name" value="AS_sf"/>
</dbReference>
<organism evidence="2 3">
    <name type="scientific">Cercophora samala</name>
    <dbReference type="NCBI Taxonomy" id="330535"/>
    <lineage>
        <taxon>Eukaryota</taxon>
        <taxon>Fungi</taxon>
        <taxon>Dikarya</taxon>
        <taxon>Ascomycota</taxon>
        <taxon>Pezizomycotina</taxon>
        <taxon>Sordariomycetes</taxon>
        <taxon>Sordariomycetidae</taxon>
        <taxon>Sordariales</taxon>
        <taxon>Lasiosphaeriaceae</taxon>
        <taxon>Cercophora</taxon>
    </lineage>
</organism>
<dbReference type="PROSITE" id="PS50330">
    <property type="entry name" value="UIM"/>
    <property type="match status" value="1"/>
</dbReference>
<dbReference type="PANTHER" id="PTHR46310">
    <property type="entry name" value="AMIDASE 1"/>
    <property type="match status" value="1"/>
</dbReference>
<name>A0AA39ZBE5_9PEZI</name>
<gene>
    <name evidence="2" type="ORF">QBC41DRAFT_133592</name>
</gene>
<protein>
    <submittedName>
        <fullName evidence="2">Amidase signature domain-containing protein</fullName>
    </submittedName>
</protein>
<evidence type="ECO:0000313" key="2">
    <source>
        <dbReference type="EMBL" id="KAK0667748.1"/>
    </source>
</evidence>
<dbReference type="Gene3D" id="3.90.1300.10">
    <property type="entry name" value="Amidase signature (AS) domain"/>
    <property type="match status" value="1"/>
</dbReference>
<dbReference type="AlphaFoldDB" id="A0AA39ZBE5"/>
<feature type="domain" description="Amidase" evidence="1">
    <location>
        <begin position="194"/>
        <end position="577"/>
    </location>
</feature>
<evidence type="ECO:0000259" key="1">
    <source>
        <dbReference type="Pfam" id="PF01425"/>
    </source>
</evidence>
<dbReference type="EMBL" id="JAULSY010000067">
    <property type="protein sequence ID" value="KAK0667748.1"/>
    <property type="molecule type" value="Genomic_DNA"/>
</dbReference>
<sequence>MAAPDEKQSLPLDQPLEHQTLTIVGDVQYLVHPQRLGRVSAPSKLQDIIPVTGLTLDQVNDPRIPVVETLKNFAEADDVYIFGFRQRIVIIDQHEPKIKSKAGEGGEPILQEVYGLILDDSKHLLRPGPYFLYNGGLHQAWRLYPDKLRAFNFGVFPKKVLEPQNSAFRPLTALTQDGLDKAIAVPSRLYYPEPSHEKPLAGVRFAVDDLLPVEGVKTTLSHEARATLYGPCPKTCYFIKHLIKLGAVVVGKTKISQLAMLHTAWADVSSPKNPRGDGYQEALGSSPGAGSALSGYQWIDCAVGIDTLGGFIETAEWYGLFALRLSHSWAFLAGMNLASARLSAITFMSRSLKRVQQAANASFYRIKPDLSHQEPSSSPLPNVFIYPNNLFRGDRTGNPVSSVNASLANRIETTMRTTTKDFDMQDVWEIQPPAKAPPREPLESYMDGCAWKTYCYDFAKRHKKFLQDYHAQKKSSEADLLKPYWDDAVEFAWSEGAKVSDEDYKKYCTRMGSFTEWFDEEMASLGESVVLLPTLTSYSPRSRVHSPSAYAPTAHRMQNWDESLASILQRPQLVLPIARIFFDSDINNAREAWPLCVSMMSARNSDLGLLEFVVKLMEKNELEVKVEVGKDALPLANEHWRKFEWSDLVSRPSSKMELDGGEPPGQMDAAAIVAAMVKAEQEEDAELQKALALSLEDYYGPGS</sequence>
<dbReference type="SUPFAM" id="SSF75304">
    <property type="entry name" value="Amidase signature (AS) enzymes"/>
    <property type="match status" value="1"/>
</dbReference>
<comment type="caution">
    <text evidence="2">The sequence shown here is derived from an EMBL/GenBank/DDBJ whole genome shotgun (WGS) entry which is preliminary data.</text>
</comment>
<dbReference type="InterPro" id="IPR003903">
    <property type="entry name" value="UIM_dom"/>
</dbReference>